<feature type="compositionally biased region" description="Polar residues" evidence="1">
    <location>
        <begin position="1212"/>
        <end position="1222"/>
    </location>
</feature>
<dbReference type="EMBL" id="MIGC01000308">
    <property type="protein sequence ID" value="PHJ25338.1"/>
    <property type="molecule type" value="Genomic_DNA"/>
</dbReference>
<feature type="compositionally biased region" description="Low complexity" evidence="1">
    <location>
        <begin position="1264"/>
        <end position="1286"/>
    </location>
</feature>
<dbReference type="InterPro" id="IPR029063">
    <property type="entry name" value="SAM-dependent_MTases_sf"/>
</dbReference>
<dbReference type="Proteomes" id="UP000221165">
    <property type="component" value="Unassembled WGS sequence"/>
</dbReference>
<name>A0A2C6LE37_9APIC</name>
<comment type="caution">
    <text evidence="2">The sequence shown here is derived from an EMBL/GenBank/DDBJ whole genome shotgun (WGS) entry which is preliminary data.</text>
</comment>
<dbReference type="VEuPathDB" id="ToxoDB:CSUI_000797"/>
<feature type="compositionally biased region" description="Low complexity" evidence="1">
    <location>
        <begin position="384"/>
        <end position="402"/>
    </location>
</feature>
<organism evidence="2 3">
    <name type="scientific">Cystoisospora suis</name>
    <dbReference type="NCBI Taxonomy" id="483139"/>
    <lineage>
        <taxon>Eukaryota</taxon>
        <taxon>Sar</taxon>
        <taxon>Alveolata</taxon>
        <taxon>Apicomplexa</taxon>
        <taxon>Conoidasida</taxon>
        <taxon>Coccidia</taxon>
        <taxon>Eucoccidiorida</taxon>
        <taxon>Eimeriorina</taxon>
        <taxon>Sarcocystidae</taxon>
        <taxon>Cystoisospora</taxon>
    </lineage>
</organism>
<feature type="region of interest" description="Disordered" evidence="1">
    <location>
        <begin position="189"/>
        <end position="292"/>
    </location>
</feature>
<feature type="compositionally biased region" description="Low complexity" evidence="1">
    <location>
        <begin position="63"/>
        <end position="74"/>
    </location>
</feature>
<feature type="compositionally biased region" description="Polar residues" evidence="1">
    <location>
        <begin position="1387"/>
        <end position="1415"/>
    </location>
</feature>
<feature type="compositionally biased region" description="Basic and acidic residues" evidence="1">
    <location>
        <begin position="605"/>
        <end position="640"/>
    </location>
</feature>
<dbReference type="PROSITE" id="PS51257">
    <property type="entry name" value="PROKAR_LIPOPROTEIN"/>
    <property type="match status" value="1"/>
</dbReference>
<feature type="region of interest" description="Disordered" evidence="1">
    <location>
        <begin position="384"/>
        <end position="416"/>
    </location>
</feature>
<feature type="region of interest" description="Disordered" evidence="1">
    <location>
        <begin position="838"/>
        <end position="945"/>
    </location>
</feature>
<evidence type="ECO:0008006" key="4">
    <source>
        <dbReference type="Google" id="ProtNLM"/>
    </source>
</evidence>
<feature type="compositionally biased region" description="Basic and acidic residues" evidence="1">
    <location>
        <begin position="1350"/>
        <end position="1369"/>
    </location>
</feature>
<dbReference type="GeneID" id="94424215"/>
<feature type="region of interest" description="Disordered" evidence="1">
    <location>
        <begin position="1315"/>
        <end position="1443"/>
    </location>
</feature>
<feature type="compositionally biased region" description="Basic residues" evidence="1">
    <location>
        <begin position="1199"/>
        <end position="1211"/>
    </location>
</feature>
<reference evidence="2 3" key="1">
    <citation type="journal article" date="2017" name="Int. J. Parasitol.">
        <title>The genome of the protozoan parasite Cystoisospora suis and a reverse vaccinology approach to identify vaccine candidates.</title>
        <authorList>
            <person name="Palmieri N."/>
            <person name="Shrestha A."/>
            <person name="Ruttkowski B."/>
            <person name="Beck T."/>
            <person name="Vogl C."/>
            <person name="Tomley F."/>
            <person name="Blake D.P."/>
            <person name="Joachim A."/>
        </authorList>
    </citation>
    <scope>NUCLEOTIDE SEQUENCE [LARGE SCALE GENOMIC DNA]</scope>
    <source>
        <strain evidence="2 3">Wien I</strain>
    </source>
</reference>
<feature type="compositionally biased region" description="Polar residues" evidence="1">
    <location>
        <begin position="856"/>
        <end position="866"/>
    </location>
</feature>
<feature type="region of interest" description="Disordered" evidence="1">
    <location>
        <begin position="1180"/>
        <end position="1286"/>
    </location>
</feature>
<feature type="compositionally biased region" description="Basic residues" evidence="1">
    <location>
        <begin position="920"/>
        <end position="940"/>
    </location>
</feature>
<feature type="region of interest" description="Disordered" evidence="1">
    <location>
        <begin position="547"/>
        <end position="653"/>
    </location>
</feature>
<feature type="region of interest" description="Disordered" evidence="1">
    <location>
        <begin position="1463"/>
        <end position="1482"/>
    </location>
</feature>
<feature type="region of interest" description="Disordered" evidence="1">
    <location>
        <begin position="1"/>
        <end position="74"/>
    </location>
</feature>
<dbReference type="OrthoDB" id="443402at2759"/>
<feature type="compositionally biased region" description="Low complexity" evidence="1">
    <location>
        <begin position="189"/>
        <end position="205"/>
    </location>
</feature>
<dbReference type="RefSeq" id="XP_067927010.1">
    <property type="nucleotide sequence ID" value="XM_068061004.1"/>
</dbReference>
<accession>A0A2C6LE37</accession>
<keyword evidence="3" id="KW-1185">Reference proteome</keyword>
<evidence type="ECO:0000313" key="3">
    <source>
        <dbReference type="Proteomes" id="UP000221165"/>
    </source>
</evidence>
<feature type="compositionally biased region" description="Basic and acidic residues" evidence="1">
    <location>
        <begin position="1468"/>
        <end position="1482"/>
    </location>
</feature>
<protein>
    <recommendedName>
        <fullName evidence="4">DOT1 domain-containing protein</fullName>
    </recommendedName>
</protein>
<feature type="compositionally biased region" description="Pro residues" evidence="1">
    <location>
        <begin position="33"/>
        <end position="42"/>
    </location>
</feature>
<evidence type="ECO:0000256" key="1">
    <source>
        <dbReference type="SAM" id="MobiDB-lite"/>
    </source>
</evidence>
<feature type="compositionally biased region" description="Basic and acidic residues" evidence="1">
    <location>
        <begin position="867"/>
        <end position="877"/>
    </location>
</feature>
<gene>
    <name evidence="2" type="ORF">CSUI_000797</name>
</gene>
<feature type="compositionally biased region" description="Low complexity" evidence="1">
    <location>
        <begin position="16"/>
        <end position="32"/>
    </location>
</feature>
<feature type="compositionally biased region" description="Low complexity" evidence="1">
    <location>
        <begin position="1180"/>
        <end position="1198"/>
    </location>
</feature>
<feature type="compositionally biased region" description="Polar residues" evidence="1">
    <location>
        <begin position="1317"/>
        <end position="1328"/>
    </location>
</feature>
<feature type="compositionally biased region" description="Low complexity" evidence="1">
    <location>
        <begin position="213"/>
        <end position="226"/>
    </location>
</feature>
<feature type="compositionally biased region" description="Low complexity" evidence="1">
    <location>
        <begin position="547"/>
        <end position="557"/>
    </location>
</feature>
<feature type="compositionally biased region" description="Low complexity" evidence="1">
    <location>
        <begin position="878"/>
        <end position="896"/>
    </location>
</feature>
<evidence type="ECO:0000313" key="2">
    <source>
        <dbReference type="EMBL" id="PHJ25338.1"/>
    </source>
</evidence>
<dbReference type="Gene3D" id="3.40.50.150">
    <property type="entry name" value="Vaccinia Virus protein VP39"/>
    <property type="match status" value="1"/>
</dbReference>
<sequence>MPLPPRVLRHQQHTHPCFSTTTSSSSFSCSSPPLRPSSPPPSLLSAFPASDPSHHQPPPSQSPPDTFSLPSLTVSSSCSLSDPFLGMPQKSVDSSHPSPPSCHGFPSLLLSASRILSADSAPQRQSLDKVCSARSQAGSFIHSNVHLSEPLSTISSSTSEIASSDHLASLSLLEASPLLVAAVENQHLSSPLSSSPSGVSVSSSSSPPPPPGVSVSPSRFRPVSESFVRRTSPRIGGRQRGSIPASTGHTDSSSSSSSSTLLLPPQSMTMKKKITSTPEQEEKERDLNPFLSSSDPCCCNRTGLVSSSSSFPPSPFSSFPLSADASSNSSLSASSVSRLLTLPSSFQNDSKSSPPTFLSSSSAFCPAPSSPRKVVSQKKSPFFFASSSTPPSSRRRSPAVSRGLKRSEEEDEGFEKEASLVREAIQQESAEISSYCSRVYDLGGEHPEKLTGFLYRGCTAQVVTSTAGMYGEMVESSVRQVVQYMRHYGGDEFSVFLDLGSGRGAPSCIALYQQPWLACLGIEKCTEAYSLSLNTHRTILRRETDSSCVLPSSSLSSPPYPPRVLPQDMRRRTSSSHQGASPSLREDKLTSPLFALPADKRTRRNRSEGGHDDQQESVGGREGKEGEKKMKEKKEEEKRGGGAAWDSCREEEREDISSRDHGTVFTRVPQRRICFTQEDLSSFLHLEGVTHVYSFDAAMEGPLINWIVQMFQRTKTWYVYASFRNDLISKFDLRGASIVGHVSSNMWISSEGRTTYIYVKKNWRECKAYHRRWLLHYLFKTFPSSSFSLHSSPLSSASKAKCVNARQQVEEEEAAVCRLQSTIQRAFSILLERQEQMWNSTEDEDESEVLSRGACDTSQNIPNNRTDSSKETGRRELTSSSSFSPPSPPFMASATPRTTERNSCGSSRLPTEGEGERTGRGRRNSSHRRPSQSSVSRRRSSVVNQTQRQIQIQQLYIQTLLQCCRHPGVLSPCLHLQQPLWEGEQASLEESDETVIKEVAKNEKKTSNSEDVDERWDGDEEDQLREAVRHFRSCYVRMSRWFQPLTILDMLRLSFLPSEGQEVWLAQQQTQLRGGGGVGILTRTRRSFIRGFDEQQRSREECERDSLLELLAREGDNYDDDQGRCCREDLERKLEAWRVEDYSIFPYSPVGARELPEEIRDTIEKDAVTIADSLSHLLCSSTSSVRSPSPPLSRTTSPIRRHSTSPLRKTRSYSGSVAQQERQVPVDVRLNPSGRESTSDPMRSSRRSYSPILNRAKKNSTTESVVSGLHSTTTGTSSGEDSVTTTGLPATAWATLSGEGRYTRTQNARQGDLLETLLTSTPPRNKTQGGCRAGRISSKPIADPVLSCSHSDHDESMKTTPRESNEGKQQRQTRTPSKGPEQRGTHNRNLANRSGELNTMAQETRSSRADQGNSSLKRRGSRRRQSDGVWDAHTPRMTPRTRSAFKQVEQGLEALELCSSVSRRRRRVTEAPREEELDDVKM</sequence>
<proteinExistence type="predicted"/>